<keyword evidence="2 5" id="KW-0648">Protein biosynthesis</keyword>
<dbReference type="InterPro" id="IPR035647">
    <property type="entry name" value="EFG_III/V"/>
</dbReference>
<dbReference type="InterPro" id="IPR053905">
    <property type="entry name" value="EF-G-like_DII"/>
</dbReference>
<comment type="subcellular location">
    <subcellularLocation>
        <location evidence="5">Mitochondrion</location>
    </subcellularLocation>
</comment>
<name>A0A1E4SZ75_9ASCO</name>
<dbReference type="EMBL" id="KV453855">
    <property type="protein sequence ID" value="ODV84784.1"/>
    <property type="molecule type" value="Genomic_DNA"/>
</dbReference>
<dbReference type="CDD" id="cd03713">
    <property type="entry name" value="EFG_mtEFG_C"/>
    <property type="match status" value="1"/>
</dbReference>
<dbReference type="GO" id="GO:0032790">
    <property type="term" value="P:ribosome disassembly"/>
    <property type="evidence" value="ECO:0007669"/>
    <property type="project" value="UniProtKB-UniRule"/>
</dbReference>
<feature type="domain" description="Tr-type G" evidence="6">
    <location>
        <begin position="41"/>
        <end position="332"/>
    </location>
</feature>
<dbReference type="HAMAP" id="MF_03059">
    <property type="entry name" value="mEF_G_2"/>
    <property type="match status" value="1"/>
</dbReference>
<dbReference type="SUPFAM" id="SSF52540">
    <property type="entry name" value="P-loop containing nucleoside triphosphate hydrolases"/>
    <property type="match status" value="1"/>
</dbReference>
<dbReference type="PROSITE" id="PS00301">
    <property type="entry name" value="G_TR_1"/>
    <property type="match status" value="1"/>
</dbReference>
<dbReference type="InterPro" id="IPR005225">
    <property type="entry name" value="Small_GTP-bd"/>
</dbReference>
<keyword evidence="4 5" id="KW-0342">GTP-binding</keyword>
<dbReference type="GO" id="GO:0003924">
    <property type="term" value="F:GTPase activity"/>
    <property type="evidence" value="ECO:0007669"/>
    <property type="project" value="UniProtKB-UniRule"/>
</dbReference>
<comment type="function">
    <text evidence="5">Mitochondrial GTPase that mediates the disassembly of ribosomes from messenger RNA at the termination of mitochondrial protein biosynthesis. Not involved in the GTP-dependent ribosomal translocation step during translation elongation.</text>
</comment>
<dbReference type="FunFam" id="3.30.70.870:FF:000002">
    <property type="entry name" value="Translation elongation factor 2"/>
    <property type="match status" value="1"/>
</dbReference>
<evidence type="ECO:0000256" key="4">
    <source>
        <dbReference type="ARBA" id="ARBA00023134"/>
    </source>
</evidence>
<dbReference type="InterPro" id="IPR027417">
    <property type="entry name" value="P-loop_NTPase"/>
</dbReference>
<dbReference type="Pfam" id="PF14492">
    <property type="entry name" value="EFG_III"/>
    <property type="match status" value="1"/>
</dbReference>
<protein>
    <recommendedName>
        <fullName evidence="5">Ribosome-releasing factor 2, mitochondrial</fullName>
        <shortName evidence="5">RRF2mt</shortName>
    </recommendedName>
    <alternativeName>
        <fullName evidence="5">Elongation factor G 2, mitochondrial</fullName>
        <shortName evidence="5">EF-G2mt</shortName>
        <shortName evidence="5">mEF-G 2</shortName>
    </alternativeName>
</protein>
<dbReference type="PROSITE" id="PS51722">
    <property type="entry name" value="G_TR_2"/>
    <property type="match status" value="1"/>
</dbReference>
<feature type="binding site" evidence="5">
    <location>
        <begin position="168"/>
        <end position="171"/>
    </location>
    <ligand>
        <name>GTP</name>
        <dbReference type="ChEBI" id="CHEBI:37565"/>
    </ligand>
</feature>
<dbReference type="AlphaFoldDB" id="A0A1E4SZ75"/>
<dbReference type="GO" id="GO:0032543">
    <property type="term" value="P:mitochondrial translation"/>
    <property type="evidence" value="ECO:0007669"/>
    <property type="project" value="UniProtKB-UniRule"/>
</dbReference>
<organism evidence="7 8">
    <name type="scientific">[Candida] arabinofermentans NRRL YB-2248</name>
    <dbReference type="NCBI Taxonomy" id="983967"/>
    <lineage>
        <taxon>Eukaryota</taxon>
        <taxon>Fungi</taxon>
        <taxon>Dikarya</taxon>
        <taxon>Ascomycota</taxon>
        <taxon>Saccharomycotina</taxon>
        <taxon>Pichiomycetes</taxon>
        <taxon>Pichiales</taxon>
        <taxon>Pichiaceae</taxon>
        <taxon>Ogataea</taxon>
        <taxon>Ogataea/Candida clade</taxon>
    </lineage>
</organism>
<dbReference type="Pfam" id="PF00679">
    <property type="entry name" value="EFG_C"/>
    <property type="match status" value="1"/>
</dbReference>
<dbReference type="InterPro" id="IPR009000">
    <property type="entry name" value="Transl_B-barrel_sf"/>
</dbReference>
<dbReference type="InterPro" id="IPR030851">
    <property type="entry name" value="EFG2"/>
</dbReference>
<dbReference type="Proteomes" id="UP000094801">
    <property type="component" value="Unassembled WGS sequence"/>
</dbReference>
<dbReference type="STRING" id="983967.A0A1E4SZ75"/>
<comment type="similarity">
    <text evidence="5">Belongs to the TRAFAC class translation factor GTPase superfamily. Classic translation factor GTPase family. EF-G/EF-2 subfamily.</text>
</comment>
<dbReference type="PANTHER" id="PTHR43261">
    <property type="entry name" value="TRANSLATION ELONGATION FACTOR G-RELATED"/>
    <property type="match status" value="1"/>
</dbReference>
<evidence type="ECO:0000256" key="2">
    <source>
        <dbReference type="ARBA" id="ARBA00022917"/>
    </source>
</evidence>
<evidence type="ECO:0000313" key="8">
    <source>
        <dbReference type="Proteomes" id="UP000094801"/>
    </source>
</evidence>
<sequence>MFISRRLVQSATSTFLRRRFLHTTKPVHSEDYQTLLNTPLSNVRNIGIIAHIDAGKTTTTERMLFYSGLTSRIGNVDEGDTVTDYLTQEKDRGITIQSAAVTLPWNKHKINLIDTPGHADFTFEVIRSLRVLDGAVTILDGVAGVEAQTEKVWKQAKDLGIPVVAYINKMDREGAGYGRTVKEIVARLGTRVVLVNIPYFVKDQATGQMVFEGVVDILDKTLLLWNTNNNSDGTKVQVIDISNEEKTPELYQQCLECREAVIEQLGEFDEEVINSFFETEDYMKVPADVIKAALRKATLSGYAIPVLCGASFRNIGVQPLLDAVNDYLPSPLDAAVPEVVSAPLFSGKSRKRTQIQDSSLRASIDPKQGLVINKNPHLTTALAFKVIVHPHRGIMIFTRVYSGKLTSGATIINTRTGEKIKIGKLLLMNADVPQEVKQLTAGNIGVITGTDMITTGDTLVTHSISNNPSKLKPNENSAKLLPIEIPPTVFSLAVDPHTQADKRKLEESLKTILKEDPSLKSDYDEESGELILSGMGELHLEITKDRLINDMKVGMDVGKVKVTYKETITSATDVFSKDLDNPNGPGKFSITLSLDSFEGPAEETDFANEEGAMILESDNNILILEPGSTPEVVERALKSDVWSLPVTYDSIMRALHISVNVALQSGGPTARLPLHSMVVRIKEWNIPSELNSATPLIHVGRLCIKDALNSLPKSSTTILEPLMNVSVFVNDQDLGVVSQDLMTARNANIMGIFDEMASSNSGEDAIWAKEQAEKTYVPHDPTMQYLNTTQSNGKKVISAEAPLKDMIGYLPKIRSLTKGRGIYDMEYKGMQRATEERLRRIIEDETE</sequence>
<dbReference type="Gene3D" id="3.40.50.300">
    <property type="entry name" value="P-loop containing nucleotide triphosphate hydrolases"/>
    <property type="match status" value="1"/>
</dbReference>
<evidence type="ECO:0000256" key="5">
    <source>
        <dbReference type="HAMAP-Rule" id="MF_03059"/>
    </source>
</evidence>
<dbReference type="PANTHER" id="PTHR43261:SF1">
    <property type="entry name" value="RIBOSOME-RELEASING FACTOR 2, MITOCHONDRIAL"/>
    <property type="match status" value="1"/>
</dbReference>
<dbReference type="Gene3D" id="3.30.70.240">
    <property type="match status" value="1"/>
</dbReference>
<evidence type="ECO:0000256" key="3">
    <source>
        <dbReference type="ARBA" id="ARBA00023128"/>
    </source>
</evidence>
<feature type="binding site" evidence="5">
    <location>
        <begin position="50"/>
        <end position="57"/>
    </location>
    <ligand>
        <name>GTP</name>
        <dbReference type="ChEBI" id="CHEBI:37565"/>
    </ligand>
</feature>
<dbReference type="Gene3D" id="2.40.30.10">
    <property type="entry name" value="Translation factors"/>
    <property type="match status" value="1"/>
</dbReference>
<reference evidence="8" key="1">
    <citation type="submission" date="2016-04" db="EMBL/GenBank/DDBJ databases">
        <title>Comparative genomics of biotechnologically important yeasts.</title>
        <authorList>
            <consortium name="DOE Joint Genome Institute"/>
            <person name="Riley R."/>
            <person name="Haridas S."/>
            <person name="Wolfe K.H."/>
            <person name="Lopes M.R."/>
            <person name="Hittinger C.T."/>
            <person name="Goker M."/>
            <person name="Salamov A."/>
            <person name="Wisecaver J."/>
            <person name="Long T.M."/>
            <person name="Aerts A.L."/>
            <person name="Barry K."/>
            <person name="Choi C."/>
            <person name="Clum A."/>
            <person name="Coughlan A.Y."/>
            <person name="Deshpande S."/>
            <person name="Douglass A.P."/>
            <person name="Hanson S.J."/>
            <person name="Klenk H.-P."/>
            <person name="Labutti K."/>
            <person name="Lapidus A."/>
            <person name="Lindquist E."/>
            <person name="Lipzen A."/>
            <person name="Meier-Kolthoff J.P."/>
            <person name="Ohm R.A."/>
            <person name="Otillar R.P."/>
            <person name="Pangilinan J."/>
            <person name="Peng Y."/>
            <person name="Rokas A."/>
            <person name="Rosa C.A."/>
            <person name="Scheuner C."/>
            <person name="Sibirny A.A."/>
            <person name="Slot J.C."/>
            <person name="Stielow J.B."/>
            <person name="Sun H."/>
            <person name="Kurtzman C.P."/>
            <person name="Blackwell M."/>
            <person name="Grigoriev I.V."/>
            <person name="Jeffries T.W."/>
        </authorList>
    </citation>
    <scope>NUCLEOTIDE SEQUENCE [LARGE SCALE GENOMIC DNA]</scope>
    <source>
        <strain evidence="8">NRRL YB-2248</strain>
    </source>
</reference>
<dbReference type="Pfam" id="PF00009">
    <property type="entry name" value="GTP_EFTU"/>
    <property type="match status" value="1"/>
</dbReference>
<keyword evidence="3 5" id="KW-0496">Mitochondrion</keyword>
<keyword evidence="8" id="KW-1185">Reference proteome</keyword>
<dbReference type="InterPro" id="IPR000795">
    <property type="entry name" value="T_Tr_GTP-bd_dom"/>
</dbReference>
<evidence type="ECO:0000259" key="6">
    <source>
        <dbReference type="PROSITE" id="PS51722"/>
    </source>
</evidence>
<dbReference type="InterPro" id="IPR009022">
    <property type="entry name" value="EFG_III"/>
</dbReference>
<keyword evidence="1 5" id="KW-0547">Nucleotide-binding</keyword>
<dbReference type="SMART" id="SM00838">
    <property type="entry name" value="EFG_C"/>
    <property type="match status" value="1"/>
</dbReference>
<dbReference type="SUPFAM" id="SSF50447">
    <property type="entry name" value="Translation proteins"/>
    <property type="match status" value="1"/>
</dbReference>
<dbReference type="FunFam" id="3.40.50.300:FF:000514">
    <property type="entry name" value="Ribosome-releasing factor 2, mitochondrial"/>
    <property type="match status" value="1"/>
</dbReference>
<dbReference type="CDD" id="cd16262">
    <property type="entry name" value="EFG_III"/>
    <property type="match status" value="1"/>
</dbReference>
<proteinExistence type="inferred from homology"/>
<dbReference type="NCBIfam" id="TIGR00231">
    <property type="entry name" value="small_GTP"/>
    <property type="match status" value="1"/>
</dbReference>
<dbReference type="SUPFAM" id="SSF54980">
    <property type="entry name" value="EF-G C-terminal domain-like"/>
    <property type="match status" value="2"/>
</dbReference>
<dbReference type="InterPro" id="IPR035649">
    <property type="entry name" value="EFG_V"/>
</dbReference>
<feature type="binding site" evidence="5">
    <location>
        <begin position="114"/>
        <end position="118"/>
    </location>
    <ligand>
        <name>GTP</name>
        <dbReference type="ChEBI" id="CHEBI:37565"/>
    </ligand>
</feature>
<dbReference type="InterPro" id="IPR031157">
    <property type="entry name" value="G_TR_CS"/>
</dbReference>
<dbReference type="CDD" id="cd01886">
    <property type="entry name" value="EF-G"/>
    <property type="match status" value="1"/>
</dbReference>
<dbReference type="GO" id="GO:0005759">
    <property type="term" value="C:mitochondrial matrix"/>
    <property type="evidence" value="ECO:0007669"/>
    <property type="project" value="UniProtKB-ARBA"/>
</dbReference>
<evidence type="ECO:0000313" key="7">
    <source>
        <dbReference type="EMBL" id="ODV84784.1"/>
    </source>
</evidence>
<dbReference type="PRINTS" id="PR00315">
    <property type="entry name" value="ELONGATNFCT"/>
</dbReference>
<dbReference type="Gene3D" id="3.30.70.870">
    <property type="entry name" value="Elongation Factor G (Translational Gtpase), domain 3"/>
    <property type="match status" value="1"/>
</dbReference>
<gene>
    <name evidence="5" type="primary">MEF2</name>
    <name evidence="7" type="ORF">CANARDRAFT_28923</name>
</gene>
<dbReference type="Pfam" id="PF22042">
    <property type="entry name" value="EF-G_D2"/>
    <property type="match status" value="1"/>
</dbReference>
<dbReference type="GO" id="GO:0005525">
    <property type="term" value="F:GTP binding"/>
    <property type="evidence" value="ECO:0007669"/>
    <property type="project" value="UniProtKB-UniRule"/>
</dbReference>
<dbReference type="InterPro" id="IPR000640">
    <property type="entry name" value="EFG_V-like"/>
</dbReference>
<accession>A0A1E4SZ75</accession>
<dbReference type="InterPro" id="IPR041095">
    <property type="entry name" value="EFG_II"/>
</dbReference>
<dbReference type="OrthoDB" id="198619at2759"/>
<evidence type="ECO:0000256" key="1">
    <source>
        <dbReference type="ARBA" id="ARBA00022741"/>
    </source>
</evidence>